<evidence type="ECO:0000256" key="5">
    <source>
        <dbReference type="PROSITE-ProRule" id="PRU10137"/>
    </source>
</evidence>
<dbReference type="PROSITE" id="PS51736">
    <property type="entry name" value="RECOMBINASES_3"/>
    <property type="match status" value="1"/>
</dbReference>
<evidence type="ECO:0000256" key="1">
    <source>
        <dbReference type="ARBA" id="ARBA00022908"/>
    </source>
</evidence>
<dbReference type="EMBL" id="JACVVD010000023">
    <property type="protein sequence ID" value="MBD0384662.1"/>
    <property type="molecule type" value="Genomic_DNA"/>
</dbReference>
<comment type="caution">
    <text evidence="7">The sequence shown here is derived from an EMBL/GenBank/DDBJ whole genome shotgun (WGS) entry which is preliminary data.</text>
</comment>
<gene>
    <name evidence="7" type="ORF">ICC18_31975</name>
</gene>
<keyword evidence="8" id="KW-1185">Reference proteome</keyword>
<dbReference type="InterPro" id="IPR006118">
    <property type="entry name" value="Recombinase_CS"/>
</dbReference>
<dbReference type="GO" id="GO:0003677">
    <property type="term" value="F:DNA binding"/>
    <property type="evidence" value="ECO:0007669"/>
    <property type="project" value="UniProtKB-KW"/>
</dbReference>
<dbReference type="CDD" id="cd03768">
    <property type="entry name" value="SR_ResInv"/>
    <property type="match status" value="1"/>
</dbReference>
<dbReference type="RefSeq" id="WP_188178422.1">
    <property type="nucleotide sequence ID" value="NZ_JACVVD010000023.1"/>
</dbReference>
<evidence type="ECO:0000259" key="6">
    <source>
        <dbReference type="PROSITE" id="PS51736"/>
    </source>
</evidence>
<sequence length="84" mass="9694">MAKIRYVRVSTEEQTLDLQLDALQDAGCKKVYQEKMTGKKTDRPQLSRCLEYLREGKSYLSCYYSKKNPLATPCPTNIIRGSDR</sequence>
<dbReference type="GO" id="GO:0015074">
    <property type="term" value="P:DNA integration"/>
    <property type="evidence" value="ECO:0007669"/>
    <property type="project" value="UniProtKB-KW"/>
</dbReference>
<dbReference type="SMART" id="SM00857">
    <property type="entry name" value="Resolvase"/>
    <property type="match status" value="1"/>
</dbReference>
<protein>
    <submittedName>
        <fullName evidence="7">Recombinase family protein</fullName>
    </submittedName>
</protein>
<feature type="active site" description="O-(5'-phospho-DNA)-serine intermediate" evidence="4 5">
    <location>
        <position position="10"/>
    </location>
</feature>
<dbReference type="InterPro" id="IPR036162">
    <property type="entry name" value="Resolvase-like_N_sf"/>
</dbReference>
<organism evidence="7 8">
    <name type="scientific">Paenibacillus sedimenti</name>
    <dbReference type="NCBI Taxonomy" id="2770274"/>
    <lineage>
        <taxon>Bacteria</taxon>
        <taxon>Bacillati</taxon>
        <taxon>Bacillota</taxon>
        <taxon>Bacilli</taxon>
        <taxon>Bacillales</taxon>
        <taxon>Paenibacillaceae</taxon>
        <taxon>Paenibacillus</taxon>
    </lineage>
</organism>
<evidence type="ECO:0000256" key="3">
    <source>
        <dbReference type="ARBA" id="ARBA00023172"/>
    </source>
</evidence>
<evidence type="ECO:0000256" key="4">
    <source>
        <dbReference type="PIRSR" id="PIRSR606118-50"/>
    </source>
</evidence>
<dbReference type="AlphaFoldDB" id="A0A926KUZ2"/>
<feature type="domain" description="Resolvase/invertase-type recombinase catalytic" evidence="6">
    <location>
        <begin position="2"/>
        <end position="84"/>
    </location>
</feature>
<reference evidence="7" key="1">
    <citation type="submission" date="2020-09" db="EMBL/GenBank/DDBJ databases">
        <title>Draft Genome Sequence of Paenibacillus sp. WST5.</title>
        <authorList>
            <person name="Bao Z."/>
        </authorList>
    </citation>
    <scope>NUCLEOTIDE SEQUENCE</scope>
    <source>
        <strain evidence="7">WST5</strain>
    </source>
</reference>
<dbReference type="InterPro" id="IPR006119">
    <property type="entry name" value="Resolv_N"/>
</dbReference>
<evidence type="ECO:0000313" key="7">
    <source>
        <dbReference type="EMBL" id="MBD0384662.1"/>
    </source>
</evidence>
<dbReference type="Gene3D" id="3.40.50.1390">
    <property type="entry name" value="Resolvase, N-terminal catalytic domain"/>
    <property type="match status" value="1"/>
</dbReference>
<dbReference type="GO" id="GO:0000150">
    <property type="term" value="F:DNA strand exchange activity"/>
    <property type="evidence" value="ECO:0007669"/>
    <property type="project" value="InterPro"/>
</dbReference>
<proteinExistence type="predicted"/>
<accession>A0A926KUZ2</accession>
<evidence type="ECO:0000256" key="2">
    <source>
        <dbReference type="ARBA" id="ARBA00023125"/>
    </source>
</evidence>
<evidence type="ECO:0000313" key="8">
    <source>
        <dbReference type="Proteomes" id="UP000650466"/>
    </source>
</evidence>
<keyword evidence="1" id="KW-0229">DNA integration</keyword>
<keyword evidence="3" id="KW-0233">DNA recombination</keyword>
<dbReference type="Pfam" id="PF00239">
    <property type="entry name" value="Resolvase"/>
    <property type="match status" value="1"/>
</dbReference>
<keyword evidence="2" id="KW-0238">DNA-binding</keyword>
<dbReference type="PROSITE" id="PS00397">
    <property type="entry name" value="RECOMBINASES_1"/>
    <property type="match status" value="1"/>
</dbReference>
<dbReference type="Proteomes" id="UP000650466">
    <property type="component" value="Unassembled WGS sequence"/>
</dbReference>
<name>A0A926KUZ2_9BACL</name>
<dbReference type="SUPFAM" id="SSF53041">
    <property type="entry name" value="Resolvase-like"/>
    <property type="match status" value="1"/>
</dbReference>